<name>A0A2T8HXE2_9RHOB</name>
<sequence length="196" mass="22195">MPLPALAAEILAYWKSIGPQGWYAGGEELDAEITARFLPAWEAALEGAYKGWQSCPEGMLAYLVLTDQFPRNMFRNDPRAFATDGHALMVADRAWQRRLDLKIDGPIRQFFYLPFMHSESIFDQNRCVCLILARMPQAADGSESPNLLHARAHREVIRSYQRFPYRNDALGRQSTPEELGFLNDGGYASIVQALQN</sequence>
<dbReference type="SUPFAM" id="SSF48452">
    <property type="entry name" value="TPR-like"/>
    <property type="match status" value="1"/>
</dbReference>
<dbReference type="Pfam" id="PF06041">
    <property type="entry name" value="DUF924"/>
    <property type="match status" value="1"/>
</dbReference>
<dbReference type="InterPro" id="IPR010323">
    <property type="entry name" value="DUF924"/>
</dbReference>
<dbReference type="OrthoDB" id="7593450at2"/>
<protein>
    <submittedName>
        <fullName evidence="1">DUF924 domain-containing protein</fullName>
    </submittedName>
</protein>
<dbReference type="Gene3D" id="1.25.40.10">
    <property type="entry name" value="Tetratricopeptide repeat domain"/>
    <property type="match status" value="1"/>
</dbReference>
<evidence type="ECO:0000313" key="1">
    <source>
        <dbReference type="EMBL" id="PVH30100.1"/>
    </source>
</evidence>
<dbReference type="Gene3D" id="1.20.58.320">
    <property type="entry name" value="TPR-like"/>
    <property type="match status" value="1"/>
</dbReference>
<dbReference type="AlphaFoldDB" id="A0A2T8HXE2"/>
<dbReference type="InterPro" id="IPR011990">
    <property type="entry name" value="TPR-like_helical_dom_sf"/>
</dbReference>
<dbReference type="RefSeq" id="WP_116556505.1">
    <property type="nucleotide sequence ID" value="NZ_QDKM01000001.1"/>
</dbReference>
<proteinExistence type="predicted"/>
<reference evidence="1 2" key="1">
    <citation type="submission" date="2018-04" db="EMBL/GenBank/DDBJ databases">
        <title>Pararhodobacter oceanense sp. nov., isolated from marine intertidal sediment.</title>
        <authorList>
            <person name="Wang X.-L."/>
            <person name="Du Z.-J."/>
        </authorList>
    </citation>
    <scope>NUCLEOTIDE SEQUENCE [LARGE SCALE GENOMIC DNA]</scope>
    <source>
        <strain evidence="1 2">AM505</strain>
    </source>
</reference>
<comment type="caution">
    <text evidence="1">The sequence shown here is derived from an EMBL/GenBank/DDBJ whole genome shotgun (WGS) entry which is preliminary data.</text>
</comment>
<evidence type="ECO:0000313" key="2">
    <source>
        <dbReference type="Proteomes" id="UP000245911"/>
    </source>
</evidence>
<dbReference type="EMBL" id="QDKM01000001">
    <property type="protein sequence ID" value="PVH30100.1"/>
    <property type="molecule type" value="Genomic_DNA"/>
</dbReference>
<dbReference type="Proteomes" id="UP000245911">
    <property type="component" value="Unassembled WGS sequence"/>
</dbReference>
<organism evidence="1 2">
    <name type="scientific">Pararhodobacter oceanensis</name>
    <dbReference type="NCBI Taxonomy" id="2172121"/>
    <lineage>
        <taxon>Bacteria</taxon>
        <taxon>Pseudomonadati</taxon>
        <taxon>Pseudomonadota</taxon>
        <taxon>Alphaproteobacteria</taxon>
        <taxon>Rhodobacterales</taxon>
        <taxon>Paracoccaceae</taxon>
        <taxon>Pararhodobacter</taxon>
    </lineage>
</organism>
<keyword evidence="2" id="KW-1185">Reference proteome</keyword>
<accession>A0A2T8HXE2</accession>
<gene>
    <name evidence="1" type="ORF">DDE20_00565</name>
</gene>